<dbReference type="InterPro" id="IPR002999">
    <property type="entry name" value="Tudor"/>
</dbReference>
<evidence type="ECO:0000259" key="6">
    <source>
        <dbReference type="PROSITE" id="PS50089"/>
    </source>
</evidence>
<protein>
    <recommendedName>
        <fullName evidence="11">RING finger protein 17</fullName>
    </recommendedName>
</protein>
<evidence type="ECO:0000256" key="4">
    <source>
        <dbReference type="PROSITE-ProRule" id="PRU00024"/>
    </source>
</evidence>
<evidence type="ECO:0000313" key="10">
    <source>
        <dbReference type="Proteomes" id="UP000625711"/>
    </source>
</evidence>
<dbReference type="Gene3D" id="3.30.160.60">
    <property type="entry name" value="Classic Zinc Finger"/>
    <property type="match status" value="1"/>
</dbReference>
<dbReference type="PROSITE" id="PS50119">
    <property type="entry name" value="ZF_BBOX"/>
    <property type="match status" value="1"/>
</dbReference>
<evidence type="ECO:0000259" key="7">
    <source>
        <dbReference type="PROSITE" id="PS50119"/>
    </source>
</evidence>
<dbReference type="EMBL" id="JAACXV010014301">
    <property type="protein sequence ID" value="KAF7268803.1"/>
    <property type="molecule type" value="Genomic_DNA"/>
</dbReference>
<dbReference type="SUPFAM" id="SSF57850">
    <property type="entry name" value="RING/U-box"/>
    <property type="match status" value="1"/>
</dbReference>
<keyword evidence="10" id="KW-1185">Reference proteome</keyword>
<name>A0A834HWR1_RHYFE</name>
<feature type="compositionally biased region" description="Polar residues" evidence="5">
    <location>
        <begin position="29"/>
        <end position="43"/>
    </location>
</feature>
<reference evidence="9" key="1">
    <citation type="submission" date="2020-08" db="EMBL/GenBank/DDBJ databases">
        <title>Genome sequencing and assembly of the red palm weevil Rhynchophorus ferrugineus.</title>
        <authorList>
            <person name="Dias G.B."/>
            <person name="Bergman C.M."/>
            <person name="Manee M."/>
        </authorList>
    </citation>
    <scope>NUCLEOTIDE SEQUENCE</scope>
    <source>
        <strain evidence="9">AA-2017</strain>
        <tissue evidence="9">Whole larva</tissue>
    </source>
</reference>
<dbReference type="InterPro" id="IPR035437">
    <property type="entry name" value="SNase_OB-fold_sf"/>
</dbReference>
<dbReference type="GO" id="GO:0008270">
    <property type="term" value="F:zinc ion binding"/>
    <property type="evidence" value="ECO:0007669"/>
    <property type="project" value="UniProtKB-KW"/>
</dbReference>
<sequence>MWGDPTQSGIATTASYNVSQMQHKKTYKQNKNQTIPPQNYNNPTNTVNITEPEPQGIISPDIYFCFKCKKGFTCRYSPSKNITGKVPLILHCNHTICQDCIYNNLKDFEVTCPICNRATNLDQKGSITTPKDLQSVLLPNYYIIGYILFNESQYTHSIKFVSNSLKKTSTIPQLAIYCQDCQDSSLYINTEKLISHHQEPSGKLPNYSFELDFCIHHSNMQNEFLCNDCDQKVCCYCIIESHSTHKRETLWKLTKTELDEFDKKKEDAIKVLKQLLACQKKLSELAECKDDSVKNQIHQYFCNLIAKMSSIEKQLCSELETNQCAQSDLEIIEASLTNHVSKLTELLMCTAKEKKVNLKKALSELRNVHEIPRFLVSDDNVKNMEFFADPLMEKYLEQAFTLNKPINTRYKLISKNDLANDYEVEKINNEIKSLIGGLRDILGSKKSKDVNKNSGKVIVQHINSTESFFIHLKEDQSILHRLNDIIENYVKVGCSSNVKEPLINGLYLALYKNTSGQQELWRRARVANIMNNDDISYEMFFIDYGMKQTVDISSIRELPSFLVLWKPLAIECKLHNNRDITWNKNDHYTFGTITKNKEVYMFIKCINNGLREVDLMVDSSDGGIISVIDIFFKNRQLTLTENNSTQDSHSLLNRSPPYKNIVLQSKIFPNTKKFTKNQQERVVIANITDPYNVTVHLEENKSSFNLMCKELKMSYNSVKNEVCIPLEGTYVIAEYKDPIRLNYHRAFIKHTDLTMDQVCVYLVDWGCSVIVRSDQLRPLPQQLTKLECLAVSVKMAHIAPYNKENTWHESSNKLLQLYYNSQTPLKMVVHELSPQLSVALFDISDSVDLCVNSMMVENNLADSTGNIASQLEWPRLNSSEPDLFEEDCFFTTLLKKAISDPDSEDELEKDKTIERRQLQVLKVESPDAFWIKFLSFSERDSKMYKELQIHYNQEQIEKEYWDVDEMCVVELEKEYTRGKIVEVLSNDYKVNLYDKAEDVYLPKNKIFIYNKYFMTYPPVAIKGHLANINPAGDTGKWSITSIESLQKILHKHKRIYGTIENETDASRLKKKSLPLHLWYSEVIQGGPLDPDITNFYSINKIMIKLGFAYKIVKTVASPKLAKTEDHSLKNLEETEELKTENITGVINTCCINSINSNSSDSELFSTEDLTINEIEYKEIISPITQNSSTTTEGYIDSWLPPFQLTKKEFYARVTCVETGGHLFIRDENMNKLYEKMQANIKEYFDNNPPQQQSNNWKADELCTIKYDGNWYRGRVLKVNSNFKISVFMIDFGSDHEVSPDVLYKEILYTEYNSFATKVKLDQVYSMTDKWLLSDYDNFHSLITDWCKIIVIGPLEVELPLVDVYTSDGVYINNKLVDICPNLSRNAILLPTQSMKDTVDIELTETETSIGIFEENEYKYLSRVYKQPPIPEEMLEGKMVILEVAGFLSHNKVILKIPGDNISPNIFDLIIKIQNVAELFPPLKDIQLNQPCLAKFSEDGIWYRGRISNTDNLNFEEVDVLYVDYGNVERLALENIRSIPIEFLEEPQQTWEAQLNIQNDLDTSDLLDQLSETLKDTNLLVKLVSIFPFTVDLYDDNGELCYNNKFQ</sequence>
<feature type="domain" description="RING-type" evidence="6">
    <location>
        <begin position="65"/>
        <end position="116"/>
    </location>
</feature>
<feature type="domain" description="Tudor" evidence="8">
    <location>
        <begin position="1255"/>
        <end position="1312"/>
    </location>
</feature>
<evidence type="ECO:0000256" key="1">
    <source>
        <dbReference type="ARBA" id="ARBA00022723"/>
    </source>
</evidence>
<dbReference type="PROSITE" id="PS00518">
    <property type="entry name" value="ZF_RING_1"/>
    <property type="match status" value="1"/>
</dbReference>
<dbReference type="PROSITE" id="PS50304">
    <property type="entry name" value="TUDOR"/>
    <property type="match status" value="2"/>
</dbReference>
<evidence type="ECO:0000259" key="8">
    <source>
        <dbReference type="PROSITE" id="PS50304"/>
    </source>
</evidence>
<dbReference type="CDD" id="cd19756">
    <property type="entry name" value="Bbox2"/>
    <property type="match status" value="1"/>
</dbReference>
<dbReference type="CDD" id="cd16449">
    <property type="entry name" value="RING-HC"/>
    <property type="match status" value="1"/>
</dbReference>
<organism evidence="9 10">
    <name type="scientific">Rhynchophorus ferrugineus</name>
    <name type="common">Red palm weevil</name>
    <name type="synonym">Curculio ferrugineus</name>
    <dbReference type="NCBI Taxonomy" id="354439"/>
    <lineage>
        <taxon>Eukaryota</taxon>
        <taxon>Metazoa</taxon>
        <taxon>Ecdysozoa</taxon>
        <taxon>Arthropoda</taxon>
        <taxon>Hexapoda</taxon>
        <taxon>Insecta</taxon>
        <taxon>Pterygota</taxon>
        <taxon>Neoptera</taxon>
        <taxon>Endopterygota</taxon>
        <taxon>Coleoptera</taxon>
        <taxon>Polyphaga</taxon>
        <taxon>Cucujiformia</taxon>
        <taxon>Curculionidae</taxon>
        <taxon>Dryophthorinae</taxon>
        <taxon>Rhynchophorus</taxon>
    </lineage>
</organism>
<evidence type="ECO:0000256" key="3">
    <source>
        <dbReference type="ARBA" id="ARBA00022833"/>
    </source>
</evidence>
<evidence type="ECO:0000256" key="5">
    <source>
        <dbReference type="SAM" id="MobiDB-lite"/>
    </source>
</evidence>
<evidence type="ECO:0000313" key="9">
    <source>
        <dbReference type="EMBL" id="KAF7268803.1"/>
    </source>
</evidence>
<keyword evidence="2 4" id="KW-0863">Zinc-finger</keyword>
<dbReference type="Pfam" id="PF00567">
    <property type="entry name" value="TUDOR"/>
    <property type="match status" value="5"/>
</dbReference>
<dbReference type="SUPFAM" id="SSF63748">
    <property type="entry name" value="Tudor/PWWP/MBT"/>
    <property type="match status" value="5"/>
</dbReference>
<dbReference type="SMART" id="SM00184">
    <property type="entry name" value="RING"/>
    <property type="match status" value="1"/>
</dbReference>
<evidence type="ECO:0008006" key="11">
    <source>
        <dbReference type="Google" id="ProtNLM"/>
    </source>
</evidence>
<comment type="caution">
    <text evidence="9">The sequence shown here is derived from an EMBL/GenBank/DDBJ whole genome shotgun (WGS) entry which is preliminary data.</text>
</comment>
<dbReference type="Gene3D" id="2.30.30.140">
    <property type="match status" value="5"/>
</dbReference>
<dbReference type="InterPro" id="IPR013083">
    <property type="entry name" value="Znf_RING/FYVE/PHD"/>
</dbReference>
<feature type="region of interest" description="Disordered" evidence="5">
    <location>
        <begin position="22"/>
        <end position="43"/>
    </location>
</feature>
<dbReference type="GO" id="GO:0005737">
    <property type="term" value="C:cytoplasm"/>
    <property type="evidence" value="ECO:0007669"/>
    <property type="project" value="UniProtKB-ARBA"/>
</dbReference>
<dbReference type="PANTHER" id="PTHR16442:SF1">
    <property type="entry name" value="RING FINGER PROTEIN 17"/>
    <property type="match status" value="1"/>
</dbReference>
<dbReference type="SMART" id="SM00333">
    <property type="entry name" value="TUDOR"/>
    <property type="match status" value="5"/>
</dbReference>
<proteinExistence type="predicted"/>
<dbReference type="SUPFAM" id="SSF57845">
    <property type="entry name" value="B-box zinc-binding domain"/>
    <property type="match status" value="1"/>
</dbReference>
<dbReference type="Gene3D" id="2.40.50.90">
    <property type="match status" value="4"/>
</dbReference>
<keyword evidence="1" id="KW-0479">Metal-binding</keyword>
<feature type="domain" description="Tudor" evidence="8">
    <location>
        <begin position="1484"/>
        <end position="1545"/>
    </location>
</feature>
<dbReference type="OrthoDB" id="5800423at2759"/>
<feature type="domain" description="B box-type" evidence="7">
    <location>
        <begin position="209"/>
        <end position="250"/>
    </location>
</feature>
<dbReference type="Gene3D" id="3.30.40.10">
    <property type="entry name" value="Zinc/RING finger domain, C3HC4 (zinc finger)"/>
    <property type="match status" value="1"/>
</dbReference>
<gene>
    <name evidence="9" type="ORF">GWI33_018152</name>
</gene>
<keyword evidence="3" id="KW-0862">Zinc</keyword>
<dbReference type="InterPro" id="IPR017907">
    <property type="entry name" value="Znf_RING_CS"/>
</dbReference>
<dbReference type="PROSITE" id="PS50089">
    <property type="entry name" value="ZF_RING_2"/>
    <property type="match status" value="1"/>
</dbReference>
<dbReference type="Proteomes" id="UP000625711">
    <property type="component" value="Unassembled WGS sequence"/>
</dbReference>
<accession>A0A834HWR1</accession>
<evidence type="ECO:0000256" key="2">
    <source>
        <dbReference type="ARBA" id="ARBA00022771"/>
    </source>
</evidence>
<dbReference type="InterPro" id="IPR001841">
    <property type="entry name" value="Znf_RING"/>
</dbReference>
<dbReference type="CDD" id="cd20379">
    <property type="entry name" value="Tudor_dTUD-like"/>
    <property type="match status" value="1"/>
</dbReference>
<dbReference type="PANTHER" id="PTHR16442">
    <property type="entry name" value="RING FINGER PROTEIN 17"/>
    <property type="match status" value="1"/>
</dbReference>
<dbReference type="InterPro" id="IPR000315">
    <property type="entry name" value="Znf_B-box"/>
</dbReference>